<evidence type="ECO:0000313" key="5">
    <source>
        <dbReference type="Proteomes" id="UP000269076"/>
    </source>
</evidence>
<dbReference type="EMBL" id="UFVR01000004">
    <property type="protein sequence ID" value="SUX44911.1"/>
    <property type="molecule type" value="Genomic_DNA"/>
</dbReference>
<evidence type="ECO:0000313" key="3">
    <source>
        <dbReference type="EMBL" id="SUX44911.1"/>
    </source>
</evidence>
<dbReference type="RefSeq" id="WP_115619509.1">
    <property type="nucleotide sequence ID" value="NZ_CP033928.1"/>
</dbReference>
<evidence type="ECO:0000313" key="2">
    <source>
        <dbReference type="EMBL" id="AZA63021.1"/>
    </source>
</evidence>
<reference evidence="1 5" key="2">
    <citation type="submission" date="2018-11" db="EMBL/GenBank/DDBJ databases">
        <title>Proposal to divide the Flavobacteriaceae and reorganize its genera based on Amino Acid Identity values calculated from whole genome sequences.</title>
        <authorList>
            <person name="Nicholson A.C."/>
            <person name="Gulvik C.A."/>
            <person name="Whitney A.M."/>
            <person name="Humrighouse B.W."/>
            <person name="Bell M."/>
            <person name="Holmes B."/>
            <person name="Steigerwalt A."/>
            <person name="Villarma A."/>
            <person name="Sheth M."/>
            <person name="Batra D."/>
            <person name="Pryor J."/>
            <person name="Bernardet J.-F."/>
            <person name="Hugo C."/>
            <person name="Kampfer P."/>
            <person name="Newman J."/>
            <person name="Mcquiston J.R."/>
        </authorList>
    </citation>
    <scope>NUCLEOTIDE SEQUENCE [LARGE SCALE GENOMIC DNA]</scope>
    <source>
        <strain evidence="1 5">G0211</strain>
    </source>
</reference>
<proteinExistence type="predicted"/>
<name>A0A381FEE4_9FLAO</name>
<reference evidence="3 4" key="1">
    <citation type="submission" date="2018-06" db="EMBL/GenBank/DDBJ databases">
        <authorList>
            <consortium name="Pathogen Informatics"/>
            <person name="Doyle S."/>
        </authorList>
    </citation>
    <scope>NUCLEOTIDE SEQUENCE [LARGE SCALE GENOMIC DNA]</scope>
    <source>
        <strain evidence="3 4">NCTC13532</strain>
    </source>
</reference>
<accession>A0A381FEE4</accession>
<sequence length="69" mass="7500">MKNLKKILRKDLKFIKGGGMGPMRCFDGGRPDLHQNQSLADCSCGVDKVMDPCGKCLGDDGHPYSPTCN</sequence>
<gene>
    <name evidence="1" type="ORF">EG340_04955</name>
    <name evidence="2" type="ORF">EG340_19220</name>
    <name evidence="3" type="ORF">NCTC13532_01036</name>
</gene>
<organism evidence="3 4">
    <name type="scientific">Chryseobacterium indoltheticum</name>
    <dbReference type="NCBI Taxonomy" id="254"/>
    <lineage>
        <taxon>Bacteria</taxon>
        <taxon>Pseudomonadati</taxon>
        <taxon>Bacteroidota</taxon>
        <taxon>Flavobacteriia</taxon>
        <taxon>Flavobacteriales</taxon>
        <taxon>Weeksellaceae</taxon>
        <taxon>Chryseobacterium group</taxon>
        <taxon>Chryseobacterium</taxon>
    </lineage>
</organism>
<dbReference type="EMBL" id="CP033928">
    <property type="protein sequence ID" value="AZA60426.1"/>
    <property type="molecule type" value="Genomic_DNA"/>
</dbReference>
<dbReference type="Proteomes" id="UP000269076">
    <property type="component" value="Chromosome"/>
</dbReference>
<dbReference type="Proteomes" id="UP000254282">
    <property type="component" value="Unassembled WGS sequence"/>
</dbReference>
<evidence type="ECO:0000313" key="4">
    <source>
        <dbReference type="Proteomes" id="UP000254282"/>
    </source>
</evidence>
<dbReference type="AlphaFoldDB" id="A0A381FEE4"/>
<dbReference type="EMBL" id="CP033928">
    <property type="protein sequence ID" value="AZA63021.1"/>
    <property type="molecule type" value="Genomic_DNA"/>
</dbReference>
<protein>
    <recommendedName>
        <fullName evidence="6">Bacteriocin</fullName>
    </recommendedName>
</protein>
<evidence type="ECO:0008006" key="6">
    <source>
        <dbReference type="Google" id="ProtNLM"/>
    </source>
</evidence>
<evidence type="ECO:0000313" key="1">
    <source>
        <dbReference type="EMBL" id="AZA60426.1"/>
    </source>
</evidence>